<protein>
    <submittedName>
        <fullName evidence="2">Uncharacterized protein</fullName>
    </submittedName>
</protein>
<accession>A0A379MU62</accession>
<dbReference type="Proteomes" id="UP000255233">
    <property type="component" value="Unassembled WGS sequence"/>
</dbReference>
<keyword evidence="3" id="KW-1185">Reference proteome</keyword>
<reference evidence="2 3" key="1">
    <citation type="submission" date="2018-06" db="EMBL/GenBank/DDBJ databases">
        <authorList>
            <consortium name="Pathogen Informatics"/>
            <person name="Doyle S."/>
        </authorList>
    </citation>
    <scope>NUCLEOTIDE SEQUENCE [LARGE SCALE GENOMIC DNA]</scope>
    <source>
        <strain evidence="2 3">NCTC11190</strain>
    </source>
</reference>
<evidence type="ECO:0000313" key="3">
    <source>
        <dbReference type="Proteomes" id="UP000255233"/>
    </source>
</evidence>
<dbReference type="AlphaFoldDB" id="A0A379MU62"/>
<dbReference type="EMBL" id="UGVL01000001">
    <property type="protein sequence ID" value="SUE32831.1"/>
    <property type="molecule type" value="Genomic_DNA"/>
</dbReference>
<proteinExistence type="predicted"/>
<evidence type="ECO:0000313" key="1">
    <source>
        <dbReference type="EMBL" id="SUE32831.1"/>
    </source>
</evidence>
<sequence>MQVQNSHNIHDNNIKQVNIYDFTRKVGISPDRFCTKRLCRFGDGRGPKHTENQVCL</sequence>
<dbReference type="EMBL" id="UGVL01000001">
    <property type="protein sequence ID" value="SUE35151.1"/>
    <property type="molecule type" value="Genomic_DNA"/>
</dbReference>
<name>A0A379MU62_9BACT</name>
<evidence type="ECO:0000313" key="2">
    <source>
        <dbReference type="EMBL" id="SUE35151.1"/>
    </source>
</evidence>
<organism evidence="2 3">
    <name type="scientific">Rikenella microfusus</name>
    <dbReference type="NCBI Taxonomy" id="28139"/>
    <lineage>
        <taxon>Bacteria</taxon>
        <taxon>Pseudomonadati</taxon>
        <taxon>Bacteroidota</taxon>
        <taxon>Bacteroidia</taxon>
        <taxon>Bacteroidales</taxon>
        <taxon>Rikenellaceae</taxon>
        <taxon>Rikenella</taxon>
    </lineage>
</organism>
<gene>
    <name evidence="1" type="ORF">NCTC11190_00011</name>
    <name evidence="2" type="ORF">NCTC11190_02397</name>
</gene>
<dbReference type="STRING" id="880526.GCA_000427365_01425"/>